<proteinExistence type="predicted"/>
<organism evidence="3 4">
    <name type="scientific">Desulfofundulus thermobenzoicus</name>
    <dbReference type="NCBI Taxonomy" id="29376"/>
    <lineage>
        <taxon>Bacteria</taxon>
        <taxon>Bacillati</taxon>
        <taxon>Bacillota</taxon>
        <taxon>Clostridia</taxon>
        <taxon>Eubacteriales</taxon>
        <taxon>Peptococcaceae</taxon>
        <taxon>Desulfofundulus</taxon>
    </lineage>
</organism>
<evidence type="ECO:0000313" key="3">
    <source>
        <dbReference type="EMBL" id="MQL52210.1"/>
    </source>
</evidence>
<feature type="region of interest" description="Disordered" evidence="1">
    <location>
        <begin position="66"/>
        <end position="85"/>
    </location>
</feature>
<keyword evidence="4" id="KW-1185">Reference proteome</keyword>
<gene>
    <name evidence="3" type="ORF">GFC01_07975</name>
</gene>
<protein>
    <recommendedName>
        <fullName evidence="2">Transposase for insertion sequence element IS21-like C-terminal domain-containing protein</fullName>
    </recommendedName>
</protein>
<sequence>MYFQGRVVRKDNTILYKGNRYSVPIGTYEPGLELVVEEAAAAGILTIRHPQTGSVVARHKISLEKGQDHVKVKNNPEPAQLPEDV</sequence>
<evidence type="ECO:0000313" key="4">
    <source>
        <dbReference type="Proteomes" id="UP000441717"/>
    </source>
</evidence>
<reference evidence="3 4" key="1">
    <citation type="submission" date="2019-10" db="EMBL/GenBank/DDBJ databases">
        <title>Comparative genomics of sulfur disproportionating microorganisms.</title>
        <authorList>
            <person name="Ward L.M."/>
            <person name="Bertran E."/>
            <person name="Johnston D."/>
        </authorList>
    </citation>
    <scope>NUCLEOTIDE SEQUENCE [LARGE SCALE GENOMIC DNA]</scope>
    <source>
        <strain evidence="3 4">DSM 14055</strain>
    </source>
</reference>
<feature type="domain" description="Transposase for insertion sequence element IS21-like C-terminal" evidence="2">
    <location>
        <begin position="5"/>
        <end position="68"/>
    </location>
</feature>
<dbReference type="AlphaFoldDB" id="A0A6N7IQD6"/>
<dbReference type="Proteomes" id="UP000441717">
    <property type="component" value="Unassembled WGS sequence"/>
</dbReference>
<comment type="caution">
    <text evidence="3">The sequence shown here is derived from an EMBL/GenBank/DDBJ whole genome shotgun (WGS) entry which is preliminary data.</text>
</comment>
<evidence type="ECO:0000256" key="1">
    <source>
        <dbReference type="SAM" id="MobiDB-lite"/>
    </source>
</evidence>
<dbReference type="EMBL" id="WHYR01000018">
    <property type="protein sequence ID" value="MQL52210.1"/>
    <property type="molecule type" value="Genomic_DNA"/>
</dbReference>
<name>A0A6N7IQD6_9FIRM</name>
<evidence type="ECO:0000259" key="2">
    <source>
        <dbReference type="Pfam" id="PF22483"/>
    </source>
</evidence>
<dbReference type="InterPro" id="IPR054353">
    <property type="entry name" value="IstA-like_C"/>
</dbReference>
<dbReference type="RefSeq" id="WP_152946136.1">
    <property type="nucleotide sequence ID" value="NZ_WHYR01000018.1"/>
</dbReference>
<accession>A0A6N7IQD6</accession>
<dbReference type="Pfam" id="PF22483">
    <property type="entry name" value="Mu-transpos_C_2"/>
    <property type="match status" value="1"/>
</dbReference>
<dbReference type="OrthoDB" id="3193769at2"/>